<feature type="signal peptide" evidence="1">
    <location>
        <begin position="1"/>
        <end position="30"/>
    </location>
</feature>
<evidence type="ECO:0008006" key="4">
    <source>
        <dbReference type="Google" id="ProtNLM"/>
    </source>
</evidence>
<gene>
    <name evidence="2" type="ORF">GN330_10485</name>
</gene>
<dbReference type="RefSeq" id="WP_156712604.1">
    <property type="nucleotide sequence ID" value="NZ_WPHG01000002.1"/>
</dbReference>
<evidence type="ECO:0000313" key="3">
    <source>
        <dbReference type="Proteomes" id="UP000463224"/>
    </source>
</evidence>
<dbReference type="EMBL" id="WPHG01000002">
    <property type="protein sequence ID" value="MVA97672.1"/>
    <property type="molecule type" value="Genomic_DNA"/>
</dbReference>
<dbReference type="PROSITE" id="PS51257">
    <property type="entry name" value="PROKAR_LIPOPROTEIN"/>
    <property type="match status" value="1"/>
</dbReference>
<proteinExistence type="predicted"/>
<dbReference type="Proteomes" id="UP000463224">
    <property type="component" value="Unassembled WGS sequence"/>
</dbReference>
<dbReference type="AlphaFoldDB" id="A0A844QED1"/>
<name>A0A844QED1_9HYPH</name>
<comment type="caution">
    <text evidence="2">The sequence shown here is derived from an EMBL/GenBank/DDBJ whole genome shotgun (WGS) entry which is preliminary data.</text>
</comment>
<evidence type="ECO:0000256" key="1">
    <source>
        <dbReference type="SAM" id="SignalP"/>
    </source>
</evidence>
<accession>A0A844QED1</accession>
<protein>
    <recommendedName>
        <fullName evidence="4">Lipoprotein</fullName>
    </recommendedName>
</protein>
<evidence type="ECO:0000313" key="2">
    <source>
        <dbReference type="EMBL" id="MVA97672.1"/>
    </source>
</evidence>
<reference evidence="2 3" key="1">
    <citation type="submission" date="2019-12" db="EMBL/GenBank/DDBJ databases">
        <title>Nitratireductor arenosus sp. nov., Isolated from sea sand, Jeju island, South Korea.</title>
        <authorList>
            <person name="Kim W."/>
        </authorList>
    </citation>
    <scope>NUCLEOTIDE SEQUENCE [LARGE SCALE GENOMIC DNA]</scope>
    <source>
        <strain evidence="2 3">CAU 1489</strain>
    </source>
</reference>
<feature type="chain" id="PRO_5032303357" description="Lipoprotein" evidence="1">
    <location>
        <begin position="31"/>
        <end position="110"/>
    </location>
</feature>
<keyword evidence="3" id="KW-1185">Reference proteome</keyword>
<organism evidence="2 3">
    <name type="scientific">Nitratireductor arenosus</name>
    <dbReference type="NCBI Taxonomy" id="2682096"/>
    <lineage>
        <taxon>Bacteria</taxon>
        <taxon>Pseudomonadati</taxon>
        <taxon>Pseudomonadota</taxon>
        <taxon>Alphaproteobacteria</taxon>
        <taxon>Hyphomicrobiales</taxon>
        <taxon>Phyllobacteriaceae</taxon>
        <taxon>Nitratireductor</taxon>
    </lineage>
</organism>
<keyword evidence="1" id="KW-0732">Signal</keyword>
<sequence length="110" mass="11119">MQHKARSGRSGSVAAALASAALAVALSACATSDPEPDQRARTTLNTAPADLQLLCAGAAAEATGAPGDKVLPVSSRQLDSQNYQVEVDANGQRTSCIVDSDGNVKSVQPV</sequence>